<name>A0ABW5XN97_9SPHI</name>
<proteinExistence type="predicted"/>
<feature type="region of interest" description="Disordered" evidence="1">
    <location>
        <begin position="1"/>
        <end position="37"/>
    </location>
</feature>
<accession>A0ABW5XN97</accession>
<evidence type="ECO:0000256" key="1">
    <source>
        <dbReference type="SAM" id="MobiDB-lite"/>
    </source>
</evidence>
<dbReference type="EMBL" id="JBHUON010000009">
    <property type="protein sequence ID" value="MFD2864896.1"/>
    <property type="molecule type" value="Genomic_DNA"/>
</dbReference>
<protein>
    <submittedName>
        <fullName evidence="2">Uncharacterized protein</fullName>
    </submittedName>
</protein>
<organism evidence="2 3">
    <name type="scientific">Mucilaginibacter antarcticus</name>
    <dbReference type="NCBI Taxonomy" id="1855725"/>
    <lineage>
        <taxon>Bacteria</taxon>
        <taxon>Pseudomonadati</taxon>
        <taxon>Bacteroidota</taxon>
        <taxon>Sphingobacteriia</taxon>
        <taxon>Sphingobacteriales</taxon>
        <taxon>Sphingobacteriaceae</taxon>
        <taxon>Mucilaginibacter</taxon>
    </lineage>
</organism>
<evidence type="ECO:0000313" key="2">
    <source>
        <dbReference type="EMBL" id="MFD2864896.1"/>
    </source>
</evidence>
<feature type="compositionally biased region" description="Acidic residues" evidence="1">
    <location>
        <begin position="69"/>
        <end position="81"/>
    </location>
</feature>
<gene>
    <name evidence="2" type="ORF">ACFSYC_09370</name>
</gene>
<evidence type="ECO:0000313" key="3">
    <source>
        <dbReference type="Proteomes" id="UP001597601"/>
    </source>
</evidence>
<dbReference type="Proteomes" id="UP001597601">
    <property type="component" value="Unassembled WGS sequence"/>
</dbReference>
<keyword evidence="3" id="KW-1185">Reference proteome</keyword>
<reference evidence="3" key="1">
    <citation type="journal article" date="2019" name="Int. J. Syst. Evol. Microbiol.">
        <title>The Global Catalogue of Microorganisms (GCM) 10K type strain sequencing project: providing services to taxonomists for standard genome sequencing and annotation.</title>
        <authorList>
            <consortium name="The Broad Institute Genomics Platform"/>
            <consortium name="The Broad Institute Genome Sequencing Center for Infectious Disease"/>
            <person name="Wu L."/>
            <person name="Ma J."/>
        </authorList>
    </citation>
    <scope>NUCLEOTIDE SEQUENCE [LARGE SCALE GENOMIC DNA]</scope>
    <source>
        <strain evidence="3">KCTC 52232</strain>
    </source>
</reference>
<comment type="caution">
    <text evidence="2">The sequence shown here is derived from an EMBL/GenBank/DDBJ whole genome shotgun (WGS) entry which is preliminary data.</text>
</comment>
<feature type="compositionally biased region" description="Polar residues" evidence="1">
    <location>
        <begin position="18"/>
        <end position="36"/>
    </location>
</feature>
<dbReference type="RefSeq" id="WP_377126215.1">
    <property type="nucleotide sequence ID" value="NZ_JBHUHN010000001.1"/>
</dbReference>
<feature type="region of interest" description="Disordered" evidence="1">
    <location>
        <begin position="59"/>
        <end position="81"/>
    </location>
</feature>
<sequence length="81" mass="8927">MIAPDDELLPVELPIDDSQPQEVEQTSQQDIHSNGFDTEAEYDSGMVEADTDALDQAYEASEPSYTLNLDDDGDNSTDDDE</sequence>